<evidence type="ECO:0000313" key="3">
    <source>
        <dbReference type="Proteomes" id="UP000322244"/>
    </source>
</evidence>
<organism evidence="2 3">
    <name type="scientific">Antrihabitans cavernicola</name>
    <dbReference type="NCBI Taxonomy" id="2495913"/>
    <lineage>
        <taxon>Bacteria</taxon>
        <taxon>Bacillati</taxon>
        <taxon>Actinomycetota</taxon>
        <taxon>Actinomycetes</taxon>
        <taxon>Mycobacteriales</taxon>
        <taxon>Nocardiaceae</taxon>
        <taxon>Antrihabitans</taxon>
    </lineage>
</organism>
<evidence type="ECO:0000313" key="2">
    <source>
        <dbReference type="EMBL" id="KAA0024737.1"/>
    </source>
</evidence>
<feature type="compositionally biased region" description="Polar residues" evidence="1">
    <location>
        <begin position="36"/>
        <end position="47"/>
    </location>
</feature>
<evidence type="ECO:0000256" key="1">
    <source>
        <dbReference type="SAM" id="MobiDB-lite"/>
    </source>
</evidence>
<feature type="compositionally biased region" description="Low complexity" evidence="1">
    <location>
        <begin position="54"/>
        <end position="63"/>
    </location>
</feature>
<dbReference type="EMBL" id="VLNY01000001">
    <property type="protein sequence ID" value="KAA0024737.1"/>
    <property type="molecule type" value="Genomic_DNA"/>
</dbReference>
<reference evidence="2 3" key="1">
    <citation type="submission" date="2019-07" db="EMBL/GenBank/DDBJ databases">
        <title>Rhodococcus cavernicolus sp. nov., isolated from a cave.</title>
        <authorList>
            <person name="Lee S.D."/>
        </authorList>
    </citation>
    <scope>NUCLEOTIDE SEQUENCE [LARGE SCALE GENOMIC DNA]</scope>
    <source>
        <strain evidence="2 3">C1-24</strain>
    </source>
</reference>
<protein>
    <submittedName>
        <fullName evidence="2">Uncharacterized protein</fullName>
    </submittedName>
</protein>
<sequence length="71" mass="6910">MATVESNRRLVRRAAGVLVSLGVAGAIAGSVTAYAESSQPHGPTSATMVPATDSAPSSSPSAPVNGFATAP</sequence>
<dbReference type="Proteomes" id="UP000322244">
    <property type="component" value="Unassembled WGS sequence"/>
</dbReference>
<dbReference type="AlphaFoldDB" id="A0A5A7SJ27"/>
<feature type="region of interest" description="Disordered" evidence="1">
    <location>
        <begin position="36"/>
        <end position="71"/>
    </location>
</feature>
<name>A0A5A7SJ27_9NOCA</name>
<keyword evidence="3" id="KW-1185">Reference proteome</keyword>
<comment type="caution">
    <text evidence="2">The sequence shown here is derived from an EMBL/GenBank/DDBJ whole genome shotgun (WGS) entry which is preliminary data.</text>
</comment>
<accession>A0A5A7SJ27</accession>
<gene>
    <name evidence="2" type="ORF">FOY51_02025</name>
</gene>
<proteinExistence type="predicted"/>
<dbReference type="RefSeq" id="WP_149428512.1">
    <property type="nucleotide sequence ID" value="NZ_VLNY01000001.1"/>
</dbReference>